<sequence>MHALPPSDTSATTAVSPALWAIPINTNAFSDRQSITFPLADLSLVLCSNIPMLYKITLAAAVAGLAFAQDDTPSSIDLNTIPTVTITGNIVTGSAASTPDVVTATGVACIPESDMVFSIQTDTSIRTGPLTVTPLCGQSVTPTGMETGSMTTQGVITGGVGGNATVINNSTVSLTTTVAGTETGLTTISATGSETTNSEAQSGTDSSAPAATQTDSPAGKVGVGAAAGLLGLAAGVVML</sequence>
<evidence type="ECO:0000256" key="1">
    <source>
        <dbReference type="SAM" id="MobiDB-lite"/>
    </source>
</evidence>
<dbReference type="AlphaFoldDB" id="A0A6A6FB67"/>
<feature type="region of interest" description="Disordered" evidence="1">
    <location>
        <begin position="189"/>
        <end position="218"/>
    </location>
</feature>
<dbReference type="OrthoDB" id="3649890at2759"/>
<reference evidence="2" key="1">
    <citation type="journal article" date="2020" name="Stud. Mycol.">
        <title>101 Dothideomycetes genomes: a test case for predicting lifestyles and emergence of pathogens.</title>
        <authorList>
            <person name="Haridas S."/>
            <person name="Albert R."/>
            <person name="Binder M."/>
            <person name="Bloem J."/>
            <person name="Labutti K."/>
            <person name="Salamov A."/>
            <person name="Andreopoulos B."/>
            <person name="Baker S."/>
            <person name="Barry K."/>
            <person name="Bills G."/>
            <person name="Bluhm B."/>
            <person name="Cannon C."/>
            <person name="Castanera R."/>
            <person name="Culley D."/>
            <person name="Daum C."/>
            <person name="Ezra D."/>
            <person name="Gonzalez J."/>
            <person name="Henrissat B."/>
            <person name="Kuo A."/>
            <person name="Liang C."/>
            <person name="Lipzen A."/>
            <person name="Lutzoni F."/>
            <person name="Magnuson J."/>
            <person name="Mondo S."/>
            <person name="Nolan M."/>
            <person name="Ohm R."/>
            <person name="Pangilinan J."/>
            <person name="Park H.-J."/>
            <person name="Ramirez L."/>
            <person name="Alfaro M."/>
            <person name="Sun H."/>
            <person name="Tritt A."/>
            <person name="Yoshinaga Y."/>
            <person name="Zwiers L.-H."/>
            <person name="Turgeon B."/>
            <person name="Goodwin S."/>
            <person name="Spatafora J."/>
            <person name="Crous P."/>
            <person name="Grigoriev I."/>
        </authorList>
    </citation>
    <scope>NUCLEOTIDE SEQUENCE</scope>
    <source>
        <strain evidence="2">SCOH1-5</strain>
    </source>
</reference>
<proteinExistence type="predicted"/>
<dbReference type="Proteomes" id="UP000799539">
    <property type="component" value="Unassembled WGS sequence"/>
</dbReference>
<evidence type="ECO:0000313" key="3">
    <source>
        <dbReference type="Proteomes" id="UP000799539"/>
    </source>
</evidence>
<keyword evidence="3" id="KW-1185">Reference proteome</keyword>
<dbReference type="EMBL" id="ML992680">
    <property type="protein sequence ID" value="KAF2210690.1"/>
    <property type="molecule type" value="Genomic_DNA"/>
</dbReference>
<organism evidence="2 3">
    <name type="scientific">Cercospora zeae-maydis SCOH1-5</name>
    <dbReference type="NCBI Taxonomy" id="717836"/>
    <lineage>
        <taxon>Eukaryota</taxon>
        <taxon>Fungi</taxon>
        <taxon>Dikarya</taxon>
        <taxon>Ascomycota</taxon>
        <taxon>Pezizomycotina</taxon>
        <taxon>Dothideomycetes</taxon>
        <taxon>Dothideomycetidae</taxon>
        <taxon>Mycosphaerellales</taxon>
        <taxon>Mycosphaerellaceae</taxon>
        <taxon>Cercospora</taxon>
    </lineage>
</organism>
<gene>
    <name evidence="2" type="ORF">CERZMDRAFT_85996</name>
</gene>
<name>A0A6A6FB67_9PEZI</name>
<evidence type="ECO:0000313" key="2">
    <source>
        <dbReference type="EMBL" id="KAF2210690.1"/>
    </source>
</evidence>
<accession>A0A6A6FB67</accession>
<protein>
    <submittedName>
        <fullName evidence="2">Uncharacterized protein</fullName>
    </submittedName>
</protein>
<feature type="compositionally biased region" description="Polar residues" evidence="1">
    <location>
        <begin position="189"/>
        <end position="216"/>
    </location>
</feature>